<organism evidence="3 4">
    <name type="scientific">Zasmidium cellare</name>
    <name type="common">Wine cellar mold</name>
    <name type="synonym">Racodium cellare</name>
    <dbReference type="NCBI Taxonomy" id="395010"/>
    <lineage>
        <taxon>Eukaryota</taxon>
        <taxon>Fungi</taxon>
        <taxon>Dikarya</taxon>
        <taxon>Ascomycota</taxon>
        <taxon>Pezizomycotina</taxon>
        <taxon>Dothideomycetes</taxon>
        <taxon>Dothideomycetidae</taxon>
        <taxon>Mycosphaerellales</taxon>
        <taxon>Mycosphaerellaceae</taxon>
        <taxon>Zasmidium</taxon>
    </lineage>
</organism>
<evidence type="ECO:0000256" key="2">
    <source>
        <dbReference type="SAM" id="Phobius"/>
    </source>
</evidence>
<feature type="compositionally biased region" description="Basic and acidic residues" evidence="1">
    <location>
        <begin position="514"/>
        <end position="531"/>
    </location>
</feature>
<feature type="transmembrane region" description="Helical" evidence="2">
    <location>
        <begin position="198"/>
        <end position="217"/>
    </location>
</feature>
<reference evidence="3 4" key="1">
    <citation type="journal article" date="2023" name="G3 (Bethesda)">
        <title>A chromosome-level genome assembly of Zasmidium syzygii isolated from banana leaves.</title>
        <authorList>
            <person name="van Westerhoven A.C."/>
            <person name="Mehrabi R."/>
            <person name="Talebi R."/>
            <person name="Steentjes M.B.F."/>
            <person name="Corcolon B."/>
            <person name="Chong P.A."/>
            <person name="Kema G.H.J."/>
            <person name="Seidl M.F."/>
        </authorList>
    </citation>
    <scope>NUCLEOTIDE SEQUENCE [LARGE SCALE GENOMIC DNA]</scope>
    <source>
        <strain evidence="3 4">P124</strain>
    </source>
</reference>
<keyword evidence="2" id="KW-0812">Transmembrane</keyword>
<protein>
    <submittedName>
        <fullName evidence="3">Uncharacterized protein</fullName>
    </submittedName>
</protein>
<keyword evidence="4" id="KW-1185">Reference proteome</keyword>
<comment type="caution">
    <text evidence="3">The sequence shown here is derived from an EMBL/GenBank/DDBJ whole genome shotgun (WGS) entry which is preliminary data.</text>
</comment>
<keyword evidence="2" id="KW-1133">Transmembrane helix</keyword>
<feature type="transmembrane region" description="Helical" evidence="2">
    <location>
        <begin position="410"/>
        <end position="431"/>
    </location>
</feature>
<evidence type="ECO:0000256" key="1">
    <source>
        <dbReference type="SAM" id="MobiDB-lite"/>
    </source>
</evidence>
<evidence type="ECO:0000313" key="3">
    <source>
        <dbReference type="EMBL" id="KAK4504173.1"/>
    </source>
</evidence>
<dbReference type="EMBL" id="JAXOVC010000003">
    <property type="protein sequence ID" value="KAK4504173.1"/>
    <property type="molecule type" value="Genomic_DNA"/>
</dbReference>
<feature type="transmembrane region" description="Helical" evidence="2">
    <location>
        <begin position="12"/>
        <end position="34"/>
    </location>
</feature>
<sequence length="558" mass="62269">MEPISKWHARGYLIAGPALALAGVCAFTGIFFGLRSAPRDIYHQFGDIDAGTTPLSCDGSGNPTFPVLQTSNTICDPHLFLSITLGFGHFTFAEAKILDFAWDVIVGSGGQAFLIWLLYPLFRKLLLVELERRSVTLPIYTAMACSKISFETVWSILRNKRLERTTPASSKVQTPLLQMGKSDEEHSKQGRASWRSQYFLPCIVLSFTYLLAFSKMMSLMTGYQAISVPVIRPQNNSDFFTATEVSIPYAAVRDGSRVNLTDNYLLFNGNGDFYQNMEALDNYAFAVQELQSTSPEHPLTLNTPSGLHDKYLYCMSVDDTQCTFRTSSPSRSTFDPNRTASSIVLSHNGTLSTFHLDPPILDVRVWFLYSSYLEFAPDGMNTMVKVQNRSMTFNEVLQQSQCLPSNSYKWGFSAMLLFTFCILTAVVLVIVQALCAHAYKSSDLAHVRCHVSIYQDILDIGRELSLSTSENGKELDESIDRQMPTVQLDSTGISQDSLDSDLQRGETLPSGYWDKGRPAREKSDGSERDGLVEGESDNRNGSAPRSKRLRWLLIANGR</sequence>
<keyword evidence="2" id="KW-0472">Membrane</keyword>
<feature type="transmembrane region" description="Helical" evidence="2">
    <location>
        <begin position="100"/>
        <end position="119"/>
    </location>
</feature>
<proteinExistence type="predicted"/>
<gene>
    <name evidence="3" type="ORF">PRZ48_005089</name>
</gene>
<name>A0ABR0ETK5_ZASCE</name>
<dbReference type="Proteomes" id="UP001305779">
    <property type="component" value="Unassembled WGS sequence"/>
</dbReference>
<feature type="region of interest" description="Disordered" evidence="1">
    <location>
        <begin position="491"/>
        <end position="546"/>
    </location>
</feature>
<evidence type="ECO:0000313" key="4">
    <source>
        <dbReference type="Proteomes" id="UP001305779"/>
    </source>
</evidence>
<accession>A0ABR0ETK5</accession>